<keyword evidence="1" id="KW-0472">Membrane</keyword>
<dbReference type="STRING" id="416169.RHOFW104T7_07585"/>
<dbReference type="InterPro" id="IPR001509">
    <property type="entry name" value="Epimerase_deHydtase"/>
</dbReference>
<dbReference type="GO" id="GO:0044877">
    <property type="term" value="F:protein-containing complex binding"/>
    <property type="evidence" value="ECO:0007669"/>
    <property type="project" value="TreeGrafter"/>
</dbReference>
<dbReference type="Proteomes" id="UP000076131">
    <property type="component" value="Unassembled WGS sequence"/>
</dbReference>
<reference evidence="3 4" key="1">
    <citation type="journal article" date="2016" name="MBio">
        <title>Lateral Gene Transfer in a Heavy Metal-Contaminated-Groundwater Microbial Community.</title>
        <authorList>
            <person name="Hemme C.L."/>
            <person name="Green S.J."/>
            <person name="Rishishwar L."/>
            <person name="Prakash O."/>
            <person name="Pettenato A."/>
            <person name="Chakraborty R."/>
            <person name="Deutschbauer A.M."/>
            <person name="Van Nostrand J.D."/>
            <person name="Wu L."/>
            <person name="He Z."/>
            <person name="Jordan I.K."/>
            <person name="Hazen T.C."/>
            <person name="Arkin A.P."/>
            <person name="Kostka J.E."/>
            <person name="Zhou J."/>
        </authorList>
    </citation>
    <scope>NUCLEOTIDE SEQUENCE [LARGE SCALE GENOMIC DNA]</scope>
    <source>
        <strain evidence="3 4">FW104-T7</strain>
    </source>
</reference>
<evidence type="ECO:0000313" key="4">
    <source>
        <dbReference type="Proteomes" id="UP000076131"/>
    </source>
</evidence>
<dbReference type="InterPro" id="IPR051207">
    <property type="entry name" value="ComplexI_NDUFA9_subunit"/>
</dbReference>
<feature type="transmembrane region" description="Helical" evidence="1">
    <location>
        <begin position="379"/>
        <end position="399"/>
    </location>
</feature>
<protein>
    <submittedName>
        <fullName evidence="3">Epimerase</fullName>
    </submittedName>
</protein>
<dbReference type="AlphaFoldDB" id="A0A154QKJ0"/>
<dbReference type="Pfam" id="PF01370">
    <property type="entry name" value="Epimerase"/>
    <property type="match status" value="1"/>
</dbReference>
<dbReference type="RefSeq" id="WP_008438462.1">
    <property type="nucleotide sequence ID" value="NZ_LVJS01000022.1"/>
</dbReference>
<dbReference type="eggNOG" id="COG0702">
    <property type="taxonomic scope" value="Bacteria"/>
</dbReference>
<dbReference type="InterPro" id="IPR025695">
    <property type="entry name" value="DoxX-like"/>
</dbReference>
<dbReference type="SUPFAM" id="SSF51735">
    <property type="entry name" value="NAD(P)-binding Rossmann-fold domains"/>
    <property type="match status" value="1"/>
</dbReference>
<evidence type="ECO:0000313" key="3">
    <source>
        <dbReference type="EMBL" id="KZC24670.1"/>
    </source>
</evidence>
<evidence type="ECO:0000259" key="2">
    <source>
        <dbReference type="Pfam" id="PF01370"/>
    </source>
</evidence>
<dbReference type="Pfam" id="PF13781">
    <property type="entry name" value="DoxX_3"/>
    <property type="match status" value="1"/>
</dbReference>
<dbReference type="PANTHER" id="PTHR12126">
    <property type="entry name" value="NADH-UBIQUINONE OXIDOREDUCTASE 39 KDA SUBUNIT-RELATED"/>
    <property type="match status" value="1"/>
</dbReference>
<dbReference type="PANTHER" id="PTHR12126:SF11">
    <property type="entry name" value="NADH DEHYDROGENASE [UBIQUINONE] 1 ALPHA SUBCOMPLEX SUBUNIT 9, MITOCHONDRIAL"/>
    <property type="match status" value="1"/>
</dbReference>
<gene>
    <name evidence="3" type="ORF">RHOFW104T7_07585</name>
</gene>
<accession>A0A154QKJ0</accession>
<dbReference type="Gene3D" id="3.40.50.720">
    <property type="entry name" value="NAD(P)-binding Rossmann-like Domain"/>
    <property type="match status" value="1"/>
</dbReference>
<feature type="transmembrane region" description="Helical" evidence="1">
    <location>
        <begin position="352"/>
        <end position="372"/>
    </location>
</feature>
<keyword evidence="1" id="KW-0812">Transmembrane</keyword>
<name>A0A154QKJ0_9GAMM</name>
<keyword evidence="1" id="KW-1133">Transmembrane helix</keyword>
<feature type="domain" description="NAD-dependent epimerase/dehydratase" evidence="2">
    <location>
        <begin position="3"/>
        <end position="201"/>
    </location>
</feature>
<comment type="caution">
    <text evidence="3">The sequence shown here is derived from an EMBL/GenBank/DDBJ whole genome shotgun (WGS) entry which is preliminary data.</text>
</comment>
<dbReference type="InterPro" id="IPR036291">
    <property type="entry name" value="NAD(P)-bd_dom_sf"/>
</dbReference>
<keyword evidence="4" id="KW-1185">Reference proteome</keyword>
<organism evidence="3 4">
    <name type="scientific">Rhodanobacter thiooxydans</name>
    <dbReference type="NCBI Taxonomy" id="416169"/>
    <lineage>
        <taxon>Bacteria</taxon>
        <taxon>Pseudomonadati</taxon>
        <taxon>Pseudomonadota</taxon>
        <taxon>Gammaproteobacteria</taxon>
        <taxon>Lysobacterales</taxon>
        <taxon>Rhodanobacteraceae</taxon>
        <taxon>Rhodanobacter</taxon>
    </lineage>
</organism>
<dbReference type="EMBL" id="LVJS01000022">
    <property type="protein sequence ID" value="KZC24670.1"/>
    <property type="molecule type" value="Genomic_DNA"/>
</dbReference>
<sequence length="430" mass="45950">MRVLVTGAYGFIGAHIVAALTAAGHEVVCAVRGARLDTRFPGLPAIACDMARDLRCEDWLPRLEGIDAVVNCAGILRERGADTYAAVHEQAPLALFQACVRRGVRRAIQISALGDPVDGDFVASKHRGDAALAALELDWLVLRPSLVYSARGSYGGSSLLRALAALPGGLPLPAGGTQRVQPIAAEDVGVAVVAALARPDVARRIIELVGPEAMPLCDYLLAWRRWLGFGHVRILPLPLPLARFAAALGERLGDGPLGRTMLRMLERGNVGAVHAVARLRDTLGLSPRPLQRALNEAPSRVQDRWHARLYFWLPLLRVLLALLWLGSGVVGWTTSAREVQALAAGGPLGGHAALWLARLTASADLALGALCLLRWRPRLVLGAMLAMLLGYTLGVGLLWPAQWLAPFGGLLKNLPLIAALAILLATQERR</sequence>
<feature type="transmembrane region" description="Helical" evidence="1">
    <location>
        <begin position="405"/>
        <end position="425"/>
    </location>
</feature>
<feature type="transmembrane region" description="Helical" evidence="1">
    <location>
        <begin position="309"/>
        <end position="332"/>
    </location>
</feature>
<proteinExistence type="predicted"/>
<evidence type="ECO:0000256" key="1">
    <source>
        <dbReference type="SAM" id="Phobius"/>
    </source>
</evidence>